<dbReference type="STRING" id="15368.A0A0Q3JWA7"/>
<dbReference type="Proteomes" id="UP000008810">
    <property type="component" value="Chromosome 2"/>
</dbReference>
<dbReference type="PIRSF" id="PIRSF002703">
    <property type="entry name" value="Thaumatin"/>
    <property type="match status" value="1"/>
</dbReference>
<dbReference type="Gramene" id="KQK02737">
    <property type="protein sequence ID" value="KQK02737"/>
    <property type="gene ID" value="BRADI_2g03372v3"/>
</dbReference>
<name>A0A0Q3JWA7_BRADI</name>
<evidence type="ECO:0000259" key="1">
    <source>
        <dbReference type="Pfam" id="PF20241"/>
    </source>
</evidence>
<dbReference type="EnsemblPlants" id="KQK02737">
    <property type="protein sequence ID" value="KQK02737"/>
    <property type="gene ID" value="BRADI_2g03372v3"/>
</dbReference>
<feature type="domain" description="DUF6598" evidence="1">
    <location>
        <begin position="3"/>
        <end position="168"/>
    </location>
</feature>
<evidence type="ECO:0000313" key="2">
    <source>
        <dbReference type="EMBL" id="KQK02737.2"/>
    </source>
</evidence>
<dbReference type="GeneID" id="112271103"/>
<protein>
    <recommendedName>
        <fullName evidence="1">DUF6598 domain-containing protein</fullName>
    </recommendedName>
</protein>
<sequence length="181" mass="20274">MRQIYSIKITSIRGGLKWPLDVFGMVVARDVLEIDRKRNIIFARARSNCQTITHEHPYLELTGPTRAVVTCLDPGNIEVMLKVKGADESEDRDLSFLVLTLQNHRHRRYDKDYTSKRSTLELTFGHIESSVEATISVRLVGGSSWPEGFQGVLTASIASTDDAEVVLLVLITNCLLLVMMA</sequence>
<dbReference type="PANTHER" id="PTHR33065:SF61">
    <property type="entry name" value="EXPRESSED PROTEIN"/>
    <property type="match status" value="1"/>
</dbReference>
<dbReference type="InterPro" id="IPR001938">
    <property type="entry name" value="Thaumatin"/>
</dbReference>
<gene>
    <name evidence="3" type="primary">LOC112271103</name>
    <name evidence="2" type="ORF">BRADI_2g03372v3</name>
</gene>
<evidence type="ECO:0000313" key="4">
    <source>
        <dbReference type="Proteomes" id="UP000008810"/>
    </source>
</evidence>
<dbReference type="EMBL" id="CM000881">
    <property type="protein sequence ID" value="KQK02737.2"/>
    <property type="molecule type" value="Genomic_DNA"/>
</dbReference>
<accession>A0A0Q3JWA7</accession>
<dbReference type="InterPro" id="IPR046533">
    <property type="entry name" value="DUF6598"/>
</dbReference>
<evidence type="ECO:0000313" key="3">
    <source>
        <dbReference type="EnsemblPlants" id="KQK02737"/>
    </source>
</evidence>
<dbReference type="Pfam" id="PF20241">
    <property type="entry name" value="DUF6598"/>
    <property type="match status" value="1"/>
</dbReference>
<keyword evidence="4" id="KW-1185">Reference proteome</keyword>
<reference evidence="2 3" key="1">
    <citation type="journal article" date="2010" name="Nature">
        <title>Genome sequencing and analysis of the model grass Brachypodium distachyon.</title>
        <authorList>
            <consortium name="International Brachypodium Initiative"/>
        </authorList>
    </citation>
    <scope>NUCLEOTIDE SEQUENCE [LARGE SCALE GENOMIC DNA]</scope>
    <source>
        <strain evidence="2">Bd21</strain>
        <strain evidence="3">cv. Bd21</strain>
    </source>
</reference>
<reference evidence="2" key="2">
    <citation type="submission" date="2017-06" db="EMBL/GenBank/DDBJ databases">
        <title>WGS assembly of Brachypodium distachyon.</title>
        <authorList>
            <consortium name="The International Brachypodium Initiative"/>
            <person name="Lucas S."/>
            <person name="Harmon-Smith M."/>
            <person name="Lail K."/>
            <person name="Tice H."/>
            <person name="Grimwood J."/>
            <person name="Bruce D."/>
            <person name="Barry K."/>
            <person name="Shu S."/>
            <person name="Lindquist E."/>
            <person name="Wang M."/>
            <person name="Pitluck S."/>
            <person name="Vogel J.P."/>
            <person name="Garvin D.F."/>
            <person name="Mockler T.C."/>
            <person name="Schmutz J."/>
            <person name="Rokhsar D."/>
            <person name="Bevan M.W."/>
        </authorList>
    </citation>
    <scope>NUCLEOTIDE SEQUENCE</scope>
    <source>
        <strain evidence="2">Bd21</strain>
    </source>
</reference>
<dbReference type="OrthoDB" id="681537at2759"/>
<reference evidence="3" key="3">
    <citation type="submission" date="2018-08" db="UniProtKB">
        <authorList>
            <consortium name="EnsemblPlants"/>
        </authorList>
    </citation>
    <scope>IDENTIFICATION</scope>
    <source>
        <strain evidence="3">cv. Bd21</strain>
    </source>
</reference>
<dbReference type="AlphaFoldDB" id="A0A0Q3JWA7"/>
<organism evidence="2">
    <name type="scientific">Brachypodium distachyon</name>
    <name type="common">Purple false brome</name>
    <name type="synonym">Trachynia distachya</name>
    <dbReference type="NCBI Taxonomy" id="15368"/>
    <lineage>
        <taxon>Eukaryota</taxon>
        <taxon>Viridiplantae</taxon>
        <taxon>Streptophyta</taxon>
        <taxon>Embryophyta</taxon>
        <taxon>Tracheophyta</taxon>
        <taxon>Spermatophyta</taxon>
        <taxon>Magnoliopsida</taxon>
        <taxon>Liliopsida</taxon>
        <taxon>Poales</taxon>
        <taxon>Poaceae</taxon>
        <taxon>BOP clade</taxon>
        <taxon>Pooideae</taxon>
        <taxon>Stipodae</taxon>
        <taxon>Brachypodieae</taxon>
        <taxon>Brachypodium</taxon>
    </lineage>
</organism>
<proteinExistence type="predicted"/>
<dbReference type="RefSeq" id="XP_024315842.1">
    <property type="nucleotide sequence ID" value="XM_024460074.1"/>
</dbReference>
<dbReference type="PANTHER" id="PTHR33065">
    <property type="entry name" value="OS07G0486400 PROTEIN"/>
    <property type="match status" value="1"/>
</dbReference>